<dbReference type="Proteomes" id="UP000605986">
    <property type="component" value="Unassembled WGS sequence"/>
</dbReference>
<dbReference type="EMBL" id="JAADJG010000017">
    <property type="protein sequence ID" value="KAF4457723.1"/>
    <property type="molecule type" value="Genomic_DNA"/>
</dbReference>
<keyword evidence="3" id="KW-1185">Reference proteome</keyword>
<comment type="caution">
    <text evidence="2">The sequence shown here is derived from an EMBL/GenBank/DDBJ whole genome shotgun (WGS) entry which is preliminary data.</text>
</comment>
<name>A0A8H4KYH3_9HYPO</name>
<feature type="compositionally biased region" description="Basic and acidic residues" evidence="1">
    <location>
        <begin position="210"/>
        <end position="223"/>
    </location>
</feature>
<evidence type="ECO:0000313" key="2">
    <source>
        <dbReference type="EMBL" id="KAF4457723.1"/>
    </source>
</evidence>
<sequence>MPCCIAIIQFQQCLHSTLFKLGCTAGCKELCPPSSQQALVITSYLWLCEDCQEREANRDIDVRIEKWENRALEIPSEYPPVVRNASRWLLRYREAHEERLCEKLRVMQAEELQWVAEWTLEYGLMLWDVMFAKQWDPRRAARRIHQLRELRVWDLVVLKDGIRSSKELFEDQSHEAYWTISEQFAEQHQIRRHKKQQLPPPRPPAPPLFPRKEKTPEPERQPNRESNSNTIDHVEEKDTEPVTEQPPATPPRDDYDALDTTAVTT</sequence>
<dbReference type="OrthoDB" id="5154063at2759"/>
<protein>
    <submittedName>
        <fullName evidence="2">Uncharacterized protein</fullName>
    </submittedName>
</protein>
<organism evidence="2 3">
    <name type="scientific">Fusarium austroafricanum</name>
    <dbReference type="NCBI Taxonomy" id="2364996"/>
    <lineage>
        <taxon>Eukaryota</taxon>
        <taxon>Fungi</taxon>
        <taxon>Dikarya</taxon>
        <taxon>Ascomycota</taxon>
        <taxon>Pezizomycotina</taxon>
        <taxon>Sordariomycetes</taxon>
        <taxon>Hypocreomycetidae</taxon>
        <taxon>Hypocreales</taxon>
        <taxon>Nectriaceae</taxon>
        <taxon>Fusarium</taxon>
        <taxon>Fusarium concolor species complex</taxon>
    </lineage>
</organism>
<evidence type="ECO:0000256" key="1">
    <source>
        <dbReference type="SAM" id="MobiDB-lite"/>
    </source>
</evidence>
<gene>
    <name evidence="2" type="ORF">F53441_417</name>
</gene>
<accession>A0A8H4KYH3</accession>
<feature type="region of interest" description="Disordered" evidence="1">
    <location>
        <begin position="189"/>
        <end position="265"/>
    </location>
</feature>
<proteinExistence type="predicted"/>
<feature type="compositionally biased region" description="Pro residues" evidence="1">
    <location>
        <begin position="198"/>
        <end position="209"/>
    </location>
</feature>
<reference evidence="2" key="1">
    <citation type="submission" date="2020-01" db="EMBL/GenBank/DDBJ databases">
        <title>Identification and distribution of gene clusters putatively required for synthesis of sphingolipid metabolism inhibitors in phylogenetically diverse species of the filamentous fungus Fusarium.</title>
        <authorList>
            <person name="Kim H.-S."/>
            <person name="Busman M."/>
            <person name="Brown D.W."/>
            <person name="Divon H."/>
            <person name="Uhlig S."/>
            <person name="Proctor R.H."/>
        </authorList>
    </citation>
    <scope>NUCLEOTIDE SEQUENCE</scope>
    <source>
        <strain evidence="2">NRRL 53441</strain>
    </source>
</reference>
<evidence type="ECO:0000313" key="3">
    <source>
        <dbReference type="Proteomes" id="UP000605986"/>
    </source>
</evidence>
<dbReference type="AlphaFoldDB" id="A0A8H4KYH3"/>